<feature type="non-terminal residue" evidence="2">
    <location>
        <position position="150"/>
    </location>
</feature>
<protein>
    <submittedName>
        <fullName evidence="2">8272_t:CDS:1</fullName>
    </submittedName>
</protein>
<feature type="coiled-coil region" evidence="1">
    <location>
        <begin position="89"/>
        <end position="146"/>
    </location>
</feature>
<evidence type="ECO:0000313" key="2">
    <source>
        <dbReference type="EMBL" id="CAG8564426.1"/>
    </source>
</evidence>
<proteinExistence type="predicted"/>
<sequence>MSEVTFAKFLERCVEQINDPTNTMLSIPSAYESTINYAFEDVHNITFGFAFNNFIQQIIGTHKLCKKNVAPGLEMENLFILNEFKANQYKEAIKLLNNYSILYEELANEILPYQEIKKKYYEILQEETLKLEINNVKIENEKIQNQLERK</sequence>
<dbReference type="EMBL" id="CAJVQB010002160">
    <property type="protein sequence ID" value="CAG8564426.1"/>
    <property type="molecule type" value="Genomic_DNA"/>
</dbReference>
<dbReference type="Proteomes" id="UP000789901">
    <property type="component" value="Unassembled WGS sequence"/>
</dbReference>
<gene>
    <name evidence="2" type="ORF">GMARGA_LOCUS5177</name>
</gene>
<reference evidence="2 3" key="1">
    <citation type="submission" date="2021-06" db="EMBL/GenBank/DDBJ databases">
        <authorList>
            <person name="Kallberg Y."/>
            <person name="Tangrot J."/>
            <person name="Rosling A."/>
        </authorList>
    </citation>
    <scope>NUCLEOTIDE SEQUENCE [LARGE SCALE GENOMIC DNA]</scope>
    <source>
        <strain evidence="2 3">120-4 pot B 10/14</strain>
    </source>
</reference>
<accession>A0ABN7UFJ0</accession>
<name>A0ABN7UFJ0_GIGMA</name>
<comment type="caution">
    <text evidence="2">The sequence shown here is derived from an EMBL/GenBank/DDBJ whole genome shotgun (WGS) entry which is preliminary data.</text>
</comment>
<organism evidence="2 3">
    <name type="scientific">Gigaspora margarita</name>
    <dbReference type="NCBI Taxonomy" id="4874"/>
    <lineage>
        <taxon>Eukaryota</taxon>
        <taxon>Fungi</taxon>
        <taxon>Fungi incertae sedis</taxon>
        <taxon>Mucoromycota</taxon>
        <taxon>Glomeromycotina</taxon>
        <taxon>Glomeromycetes</taxon>
        <taxon>Diversisporales</taxon>
        <taxon>Gigasporaceae</taxon>
        <taxon>Gigaspora</taxon>
    </lineage>
</organism>
<keyword evidence="3" id="KW-1185">Reference proteome</keyword>
<keyword evidence="1" id="KW-0175">Coiled coil</keyword>
<evidence type="ECO:0000313" key="3">
    <source>
        <dbReference type="Proteomes" id="UP000789901"/>
    </source>
</evidence>
<evidence type="ECO:0000256" key="1">
    <source>
        <dbReference type="SAM" id="Coils"/>
    </source>
</evidence>